<dbReference type="Proteomes" id="UP000719412">
    <property type="component" value="Unassembled WGS sequence"/>
</dbReference>
<organism evidence="1 2">
    <name type="scientific">Tenebrio molitor</name>
    <name type="common">Yellow mealworm beetle</name>
    <dbReference type="NCBI Taxonomy" id="7067"/>
    <lineage>
        <taxon>Eukaryota</taxon>
        <taxon>Metazoa</taxon>
        <taxon>Ecdysozoa</taxon>
        <taxon>Arthropoda</taxon>
        <taxon>Hexapoda</taxon>
        <taxon>Insecta</taxon>
        <taxon>Pterygota</taxon>
        <taxon>Neoptera</taxon>
        <taxon>Endopterygota</taxon>
        <taxon>Coleoptera</taxon>
        <taxon>Polyphaga</taxon>
        <taxon>Cucujiformia</taxon>
        <taxon>Tenebrionidae</taxon>
        <taxon>Tenebrio</taxon>
    </lineage>
</organism>
<proteinExistence type="predicted"/>
<keyword evidence="2" id="KW-1185">Reference proteome</keyword>
<gene>
    <name evidence="1" type="ORF">GEV33_001293</name>
</gene>
<protein>
    <submittedName>
        <fullName evidence="1">Uncharacterized protein</fullName>
    </submittedName>
</protein>
<name>A0A8J6LJM3_TENMO</name>
<evidence type="ECO:0000313" key="1">
    <source>
        <dbReference type="EMBL" id="KAH0821498.1"/>
    </source>
</evidence>
<evidence type="ECO:0000313" key="2">
    <source>
        <dbReference type="Proteomes" id="UP000719412"/>
    </source>
</evidence>
<sequence>MKFYVLRLPNEILYSVRRLGASGREPVRYRHVLRVTSPLQPVLLLSAPLISLVHLGTSVPPRPQRVVRIDN</sequence>
<dbReference type="EMBL" id="JABDTM020007571">
    <property type="protein sequence ID" value="KAH0821498.1"/>
    <property type="molecule type" value="Genomic_DNA"/>
</dbReference>
<reference evidence="1" key="1">
    <citation type="journal article" date="2020" name="J Insects Food Feed">
        <title>The yellow mealworm (Tenebrio molitor) genome: a resource for the emerging insects as food and feed industry.</title>
        <authorList>
            <person name="Eriksson T."/>
            <person name="Andere A."/>
            <person name="Kelstrup H."/>
            <person name="Emery V."/>
            <person name="Picard C."/>
        </authorList>
    </citation>
    <scope>NUCLEOTIDE SEQUENCE</scope>
    <source>
        <strain evidence="1">Stoneville</strain>
        <tissue evidence="1">Whole head</tissue>
    </source>
</reference>
<accession>A0A8J6LJM3</accession>
<dbReference type="AlphaFoldDB" id="A0A8J6LJM3"/>
<comment type="caution">
    <text evidence="1">The sequence shown here is derived from an EMBL/GenBank/DDBJ whole genome shotgun (WGS) entry which is preliminary data.</text>
</comment>
<reference evidence="1" key="2">
    <citation type="submission" date="2021-08" db="EMBL/GenBank/DDBJ databases">
        <authorList>
            <person name="Eriksson T."/>
        </authorList>
    </citation>
    <scope>NUCLEOTIDE SEQUENCE</scope>
    <source>
        <strain evidence="1">Stoneville</strain>
        <tissue evidence="1">Whole head</tissue>
    </source>
</reference>